<keyword evidence="2" id="KW-1185">Reference proteome</keyword>
<dbReference type="EMBL" id="CM056811">
    <property type="protein sequence ID" value="KAJ8637013.1"/>
    <property type="molecule type" value="Genomic_DNA"/>
</dbReference>
<name>A0ACC2LUH7_PERAE</name>
<sequence length="84" mass="9770">MSNGHRDGWNGIHTGNDLVLSEIVRNERLGGFTKYFPGKCWHALQLYSWTLARCDCICRHWVALCIGNFDRFPLLMLPVHRNLQ</sequence>
<proteinExistence type="predicted"/>
<reference evidence="1 2" key="1">
    <citation type="journal article" date="2022" name="Hortic Res">
        <title>A haplotype resolved chromosomal level avocado genome allows analysis of novel avocado genes.</title>
        <authorList>
            <person name="Nath O."/>
            <person name="Fletcher S.J."/>
            <person name="Hayward A."/>
            <person name="Shaw L.M."/>
            <person name="Masouleh A.K."/>
            <person name="Furtado A."/>
            <person name="Henry R.J."/>
            <person name="Mitter N."/>
        </authorList>
    </citation>
    <scope>NUCLEOTIDE SEQUENCE [LARGE SCALE GENOMIC DNA]</scope>
    <source>
        <strain evidence="2">cv. Hass</strain>
    </source>
</reference>
<evidence type="ECO:0000313" key="2">
    <source>
        <dbReference type="Proteomes" id="UP001234297"/>
    </source>
</evidence>
<accession>A0ACC2LUH7</accession>
<comment type="caution">
    <text evidence="1">The sequence shown here is derived from an EMBL/GenBank/DDBJ whole genome shotgun (WGS) entry which is preliminary data.</text>
</comment>
<organism evidence="1 2">
    <name type="scientific">Persea americana</name>
    <name type="common">Avocado</name>
    <dbReference type="NCBI Taxonomy" id="3435"/>
    <lineage>
        <taxon>Eukaryota</taxon>
        <taxon>Viridiplantae</taxon>
        <taxon>Streptophyta</taxon>
        <taxon>Embryophyta</taxon>
        <taxon>Tracheophyta</taxon>
        <taxon>Spermatophyta</taxon>
        <taxon>Magnoliopsida</taxon>
        <taxon>Magnoliidae</taxon>
        <taxon>Laurales</taxon>
        <taxon>Lauraceae</taxon>
        <taxon>Persea</taxon>
    </lineage>
</organism>
<gene>
    <name evidence="1" type="ORF">MRB53_011280</name>
</gene>
<evidence type="ECO:0000313" key="1">
    <source>
        <dbReference type="EMBL" id="KAJ8637013.1"/>
    </source>
</evidence>
<protein>
    <submittedName>
        <fullName evidence="1">Uncharacterized protein</fullName>
    </submittedName>
</protein>
<dbReference type="Proteomes" id="UP001234297">
    <property type="component" value="Chromosome 3"/>
</dbReference>